<evidence type="ECO:0000259" key="2">
    <source>
        <dbReference type="Pfam" id="PF04024"/>
    </source>
</evidence>
<dbReference type="EMBL" id="PRDL01000001">
    <property type="protein sequence ID" value="MBE8718246.1"/>
    <property type="molecule type" value="Genomic_DNA"/>
</dbReference>
<comment type="caution">
    <text evidence="3">The sequence shown here is derived from an EMBL/GenBank/DDBJ whole genome shotgun (WGS) entry which is preliminary data.</text>
</comment>
<dbReference type="Proteomes" id="UP000652567">
    <property type="component" value="Unassembled WGS sequence"/>
</dbReference>
<keyword evidence="4" id="KW-1185">Reference proteome</keyword>
<accession>A0A928V3T6</accession>
<gene>
    <name evidence="3" type="ORF">C4F51_13710</name>
</gene>
<keyword evidence="1" id="KW-0472">Membrane</keyword>
<evidence type="ECO:0000256" key="1">
    <source>
        <dbReference type="SAM" id="Phobius"/>
    </source>
</evidence>
<feature type="transmembrane region" description="Helical" evidence="1">
    <location>
        <begin position="37"/>
        <end position="61"/>
    </location>
</feature>
<reference evidence="3" key="1">
    <citation type="submission" date="2018-07" db="EMBL/GenBank/DDBJ databases">
        <title>Genome assembly of strain Ka43.</title>
        <authorList>
            <person name="Kukolya J."/>
            <person name="Nagy I."/>
            <person name="Horvath B."/>
            <person name="Toth A."/>
        </authorList>
    </citation>
    <scope>NUCLEOTIDE SEQUENCE</scope>
    <source>
        <strain evidence="3">KB43</strain>
    </source>
</reference>
<keyword evidence="1" id="KW-1133">Transmembrane helix</keyword>
<dbReference type="AlphaFoldDB" id="A0A928V3T6"/>
<feature type="domain" description="Phage shock protein PspC N-terminal" evidence="2">
    <location>
        <begin position="10"/>
        <end position="62"/>
    </location>
</feature>
<evidence type="ECO:0000313" key="3">
    <source>
        <dbReference type="EMBL" id="MBE8718246.1"/>
    </source>
</evidence>
<dbReference type="InterPro" id="IPR007168">
    <property type="entry name" value="Phageshock_PspC_N"/>
</dbReference>
<dbReference type="Pfam" id="PF04024">
    <property type="entry name" value="PspC"/>
    <property type="match status" value="1"/>
</dbReference>
<name>A0A928V3T6_9GAMM</name>
<evidence type="ECO:0000313" key="4">
    <source>
        <dbReference type="Proteomes" id="UP000652567"/>
    </source>
</evidence>
<protein>
    <submittedName>
        <fullName evidence="3">PspC domain-containing protein</fullName>
    </submittedName>
</protein>
<keyword evidence="1" id="KW-0812">Transmembrane</keyword>
<sequence length="75" mass="8586">MKEKIHLDIRKSKDRVLAGVAGGIAEYQQMSVRFVRFIWFVSFILSGGSALGVYVLMAFLMKPPSDFDINNYRQQ</sequence>
<organism evidence="3 4">
    <name type="scientific">Cellvibrio polysaccharolyticus</name>
    <dbReference type="NCBI Taxonomy" id="2082724"/>
    <lineage>
        <taxon>Bacteria</taxon>
        <taxon>Pseudomonadati</taxon>
        <taxon>Pseudomonadota</taxon>
        <taxon>Gammaproteobacteria</taxon>
        <taxon>Cellvibrionales</taxon>
        <taxon>Cellvibrionaceae</taxon>
        <taxon>Cellvibrio</taxon>
    </lineage>
</organism>
<proteinExistence type="predicted"/>